<evidence type="ECO:0000313" key="7">
    <source>
        <dbReference type="EMBL" id="KAL2101802.1"/>
    </source>
</evidence>
<evidence type="ECO:0000256" key="2">
    <source>
        <dbReference type="ARBA" id="ARBA00022729"/>
    </source>
</evidence>
<dbReference type="PROSITE" id="PS51233">
    <property type="entry name" value="VWFD"/>
    <property type="match status" value="1"/>
</dbReference>
<evidence type="ECO:0000259" key="6">
    <source>
        <dbReference type="PROSITE" id="PS51233"/>
    </source>
</evidence>
<dbReference type="Gene3D" id="2.10.25.10">
    <property type="entry name" value="Laminin"/>
    <property type="match status" value="2"/>
</dbReference>
<reference evidence="7 8" key="1">
    <citation type="submission" date="2024-09" db="EMBL/GenBank/DDBJ databases">
        <title>A chromosome-level genome assembly of Gray's grenadier anchovy, Coilia grayii.</title>
        <authorList>
            <person name="Fu Z."/>
        </authorList>
    </citation>
    <scope>NUCLEOTIDE SEQUENCE [LARGE SCALE GENOMIC DNA]</scope>
    <source>
        <strain evidence="7">G4</strain>
        <tissue evidence="7">Muscle</tissue>
    </source>
</reference>
<keyword evidence="8" id="KW-1185">Reference proteome</keyword>
<dbReference type="CDD" id="cd19941">
    <property type="entry name" value="TIL"/>
    <property type="match status" value="2"/>
</dbReference>
<name>A0ABD1KRM3_9TELE</name>
<feature type="domain" description="VWFD" evidence="6">
    <location>
        <begin position="184"/>
        <end position="387"/>
    </location>
</feature>
<proteinExistence type="predicted"/>
<keyword evidence="5" id="KW-1133">Transmembrane helix</keyword>
<dbReference type="PANTHER" id="PTHR46160">
    <property type="entry name" value="ALPHA-TECTORIN-RELATED"/>
    <property type="match status" value="1"/>
</dbReference>
<evidence type="ECO:0000256" key="3">
    <source>
        <dbReference type="ARBA" id="ARBA00023136"/>
    </source>
</evidence>
<keyword evidence="2" id="KW-0732">Signal</keyword>
<dbReference type="SMART" id="SM00832">
    <property type="entry name" value="C8"/>
    <property type="match status" value="2"/>
</dbReference>
<dbReference type="GO" id="GO:0016020">
    <property type="term" value="C:membrane"/>
    <property type="evidence" value="ECO:0007669"/>
    <property type="project" value="UniProtKB-SubCell"/>
</dbReference>
<accession>A0ABD1KRM3</accession>
<dbReference type="Pfam" id="PF01826">
    <property type="entry name" value="TIL"/>
    <property type="match status" value="2"/>
</dbReference>
<comment type="caution">
    <text evidence="7">The sequence shown here is derived from an EMBL/GenBank/DDBJ whole genome shotgun (WGS) entry which is preliminary data.</text>
</comment>
<dbReference type="FunFam" id="2.10.25.10:FF:000055">
    <property type="entry name" value="alpha-tectorin isoform X1"/>
    <property type="match status" value="1"/>
</dbReference>
<dbReference type="Pfam" id="PF08742">
    <property type="entry name" value="C8"/>
    <property type="match status" value="2"/>
</dbReference>
<organism evidence="7 8">
    <name type="scientific">Coilia grayii</name>
    <name type="common">Gray's grenadier anchovy</name>
    <dbReference type="NCBI Taxonomy" id="363190"/>
    <lineage>
        <taxon>Eukaryota</taxon>
        <taxon>Metazoa</taxon>
        <taxon>Chordata</taxon>
        <taxon>Craniata</taxon>
        <taxon>Vertebrata</taxon>
        <taxon>Euteleostomi</taxon>
        <taxon>Actinopterygii</taxon>
        <taxon>Neopterygii</taxon>
        <taxon>Teleostei</taxon>
        <taxon>Clupei</taxon>
        <taxon>Clupeiformes</taxon>
        <taxon>Clupeoidei</taxon>
        <taxon>Engraulidae</taxon>
        <taxon>Coilinae</taxon>
        <taxon>Coilia</taxon>
    </lineage>
</organism>
<keyword evidence="4" id="KW-1015">Disulfide bond</keyword>
<protein>
    <recommendedName>
        <fullName evidence="6">VWFD domain-containing protein</fullName>
    </recommendedName>
</protein>
<keyword evidence="3 5" id="KW-0472">Membrane</keyword>
<evidence type="ECO:0000256" key="1">
    <source>
        <dbReference type="ARBA" id="ARBA00004370"/>
    </source>
</evidence>
<dbReference type="Proteomes" id="UP001591681">
    <property type="component" value="Unassembled WGS sequence"/>
</dbReference>
<dbReference type="PANTHER" id="PTHR46160:SF9">
    <property type="entry name" value="PROTEIN PRY2-RELATED"/>
    <property type="match status" value="1"/>
</dbReference>
<dbReference type="SUPFAM" id="SSF57567">
    <property type="entry name" value="Serine protease inhibitors"/>
    <property type="match status" value="2"/>
</dbReference>
<feature type="transmembrane region" description="Helical" evidence="5">
    <location>
        <begin position="496"/>
        <end position="517"/>
    </location>
</feature>
<dbReference type="AlphaFoldDB" id="A0ABD1KRM3"/>
<evidence type="ECO:0000313" key="8">
    <source>
        <dbReference type="Proteomes" id="UP001591681"/>
    </source>
</evidence>
<dbReference type="InterPro" id="IPR001846">
    <property type="entry name" value="VWF_type-D"/>
</dbReference>
<comment type="subcellular location">
    <subcellularLocation>
        <location evidence="1">Membrane</location>
    </subcellularLocation>
</comment>
<keyword evidence="5" id="KW-0812">Transmembrane</keyword>
<gene>
    <name evidence="7" type="ORF">ACEWY4_003563</name>
</gene>
<dbReference type="InterPro" id="IPR036084">
    <property type="entry name" value="Ser_inhib-like_sf"/>
</dbReference>
<dbReference type="InterPro" id="IPR052749">
    <property type="entry name" value="Alpha-tectorin"/>
</dbReference>
<evidence type="ECO:0000256" key="5">
    <source>
        <dbReference type="SAM" id="Phobius"/>
    </source>
</evidence>
<dbReference type="EMBL" id="JBHFQA010000003">
    <property type="protein sequence ID" value="KAL2101802.1"/>
    <property type="molecule type" value="Genomic_DNA"/>
</dbReference>
<dbReference type="Pfam" id="PF00094">
    <property type="entry name" value="VWD"/>
    <property type="match status" value="1"/>
</dbReference>
<sequence>MGWAQGPFGQCRASLDPWGQIEDCVQALVRTQGAREALCEALRGYTLLCQQSGITVREWRNLTTCEVTCPLNSHYELCGTSCPASCPSLSFPFLCNQQCQEGCQCNDGFLLSGDRCVPPTGCGCHHGGRYRQSGERYWYGEECQFLCQCNGLTGQSHCTASSCGAQESCRVVDGQYGCHPKPEATCRASGDPHYTSFDRQTFDFQGTCRYILASVCNGTQGLPHFQVETRNEPWNGLQVSITVAVYVNVSGQLVYISKCHPGTVQGDDFTVQNGRSGSEVLSVSDFGDYWKVDDGIACAGGCGNSCPVCRDDWRARAMCELLRASNGPLSFCYAHIDPQTFFNDCVFDVCLSGNRDEVLCCAMEAYVSACQAANVIIYPWRQNSTCQMKCPENSHYDLCGTECGHTCASSIDAICDRTCAEDGFCDDGFVWSNVDVCMTASTLRLGNNFGHNIAPIAVNVLPRMTSDVPSHPVHQIKSALSNMAVGGAMVICQPALFGETLTTSPLMGFLLIFRLMVKTTMQTAFRLAHLHS</sequence>
<evidence type="ECO:0000256" key="4">
    <source>
        <dbReference type="ARBA" id="ARBA00023157"/>
    </source>
</evidence>
<dbReference type="InterPro" id="IPR002919">
    <property type="entry name" value="TIL_dom"/>
</dbReference>
<dbReference type="InterPro" id="IPR014853">
    <property type="entry name" value="VWF/SSPO/ZAN-like_Cys-rich_dom"/>
</dbReference>